<dbReference type="InterPro" id="IPR016181">
    <property type="entry name" value="Acyl_CoA_acyltransferase"/>
</dbReference>
<dbReference type="PANTHER" id="PTHR43877">
    <property type="entry name" value="AMINOALKYLPHOSPHONATE N-ACETYLTRANSFERASE-RELATED-RELATED"/>
    <property type="match status" value="1"/>
</dbReference>
<evidence type="ECO:0000313" key="5">
    <source>
        <dbReference type="Proteomes" id="UP001230207"/>
    </source>
</evidence>
<dbReference type="SUPFAM" id="SSF55729">
    <property type="entry name" value="Acyl-CoA N-acyltransferases (Nat)"/>
    <property type="match status" value="1"/>
</dbReference>
<keyword evidence="2 4" id="KW-0012">Acyltransferase</keyword>
<dbReference type="InterPro" id="IPR000182">
    <property type="entry name" value="GNAT_dom"/>
</dbReference>
<dbReference type="InterPro" id="IPR050832">
    <property type="entry name" value="Bact_Acetyltransf"/>
</dbReference>
<dbReference type="PROSITE" id="PS51186">
    <property type="entry name" value="GNAT"/>
    <property type="match status" value="1"/>
</dbReference>
<proteinExistence type="predicted"/>
<organism evidence="4 5">
    <name type="scientific">Pararhizobium capsulatum DSM 1112</name>
    <dbReference type="NCBI Taxonomy" id="1121113"/>
    <lineage>
        <taxon>Bacteria</taxon>
        <taxon>Pseudomonadati</taxon>
        <taxon>Pseudomonadota</taxon>
        <taxon>Alphaproteobacteria</taxon>
        <taxon>Hyphomicrobiales</taxon>
        <taxon>Rhizobiaceae</taxon>
        <taxon>Rhizobium/Agrobacterium group</taxon>
        <taxon>Pararhizobium</taxon>
    </lineage>
</organism>
<dbReference type="PANTHER" id="PTHR43877:SF2">
    <property type="entry name" value="AMINOALKYLPHOSPHONATE N-ACETYLTRANSFERASE-RELATED"/>
    <property type="match status" value="1"/>
</dbReference>
<evidence type="ECO:0000256" key="1">
    <source>
        <dbReference type="ARBA" id="ARBA00022679"/>
    </source>
</evidence>
<dbReference type="GO" id="GO:0008999">
    <property type="term" value="F:protein-N-terminal-alanine acetyltransferase activity"/>
    <property type="evidence" value="ECO:0007669"/>
    <property type="project" value="UniProtKB-EC"/>
</dbReference>
<evidence type="ECO:0000259" key="3">
    <source>
        <dbReference type="PROSITE" id="PS51186"/>
    </source>
</evidence>
<gene>
    <name evidence="4" type="ORF">QO002_002473</name>
</gene>
<keyword evidence="5" id="KW-1185">Reference proteome</keyword>
<keyword evidence="1 4" id="KW-0808">Transferase</keyword>
<name>A0ABU0BQ12_9HYPH</name>
<sequence>MITIRIASEDDVIPLTAIGLSAWQMAVRGLVDPVKMRHTVEVAFLSFIRNNWERVFVGEIDGALAGWIASERGDGVITDLWVTPHAQRQGLGTALLGQMESRIAALDIEAAELGTHARNAAAVDFFMKRGYSVSSLSTSYAAKLDQNVETIGLRKILIERPVLDTGSSLFSYS</sequence>
<reference evidence="4 5" key="1">
    <citation type="submission" date="2023-07" db="EMBL/GenBank/DDBJ databases">
        <title>Genomic Encyclopedia of Type Strains, Phase IV (KMG-IV): sequencing the most valuable type-strain genomes for metagenomic binning, comparative biology and taxonomic classification.</title>
        <authorList>
            <person name="Goeker M."/>
        </authorList>
    </citation>
    <scope>NUCLEOTIDE SEQUENCE [LARGE SCALE GENOMIC DNA]</scope>
    <source>
        <strain evidence="4 5">DSM 1112</strain>
    </source>
</reference>
<dbReference type="EMBL" id="JAUSVF010000001">
    <property type="protein sequence ID" value="MDQ0320335.1"/>
    <property type="molecule type" value="Genomic_DNA"/>
</dbReference>
<feature type="domain" description="N-acetyltransferase" evidence="3">
    <location>
        <begin position="2"/>
        <end position="158"/>
    </location>
</feature>
<dbReference type="Gene3D" id="3.40.630.30">
    <property type="match status" value="1"/>
</dbReference>
<evidence type="ECO:0000313" key="4">
    <source>
        <dbReference type="EMBL" id="MDQ0320335.1"/>
    </source>
</evidence>
<dbReference type="Proteomes" id="UP001230207">
    <property type="component" value="Unassembled WGS sequence"/>
</dbReference>
<protein>
    <submittedName>
        <fullName evidence="4">Ribosomal-protein-alanine N-acetyltransferase</fullName>
        <ecNumber evidence="4">2.3.1.267</ecNumber>
    </submittedName>
</protein>
<dbReference type="CDD" id="cd04301">
    <property type="entry name" value="NAT_SF"/>
    <property type="match status" value="1"/>
</dbReference>
<evidence type="ECO:0000256" key="2">
    <source>
        <dbReference type="ARBA" id="ARBA00023315"/>
    </source>
</evidence>
<comment type="caution">
    <text evidence="4">The sequence shown here is derived from an EMBL/GenBank/DDBJ whole genome shotgun (WGS) entry which is preliminary data.</text>
</comment>
<dbReference type="EC" id="2.3.1.267" evidence="4"/>
<dbReference type="RefSeq" id="WP_307230006.1">
    <property type="nucleotide sequence ID" value="NZ_JAUSVF010000001.1"/>
</dbReference>
<dbReference type="Pfam" id="PF00583">
    <property type="entry name" value="Acetyltransf_1"/>
    <property type="match status" value="1"/>
</dbReference>
<accession>A0ABU0BQ12</accession>